<evidence type="ECO:0000256" key="1">
    <source>
        <dbReference type="ARBA" id="ARBA00022553"/>
    </source>
</evidence>
<evidence type="ECO:0000259" key="4">
    <source>
        <dbReference type="PROSITE" id="PS50110"/>
    </source>
</evidence>
<dbReference type="Proteomes" id="UP001196980">
    <property type="component" value="Unassembled WGS sequence"/>
</dbReference>
<dbReference type="Gene3D" id="3.40.50.2300">
    <property type="match status" value="1"/>
</dbReference>
<keyword evidence="2" id="KW-0902">Two-component regulatory system</keyword>
<dbReference type="PANTHER" id="PTHR44591">
    <property type="entry name" value="STRESS RESPONSE REGULATOR PROTEIN 1"/>
    <property type="match status" value="1"/>
</dbReference>
<dbReference type="RefSeq" id="WP_218253519.1">
    <property type="nucleotide sequence ID" value="NZ_JABXWD010000377.1"/>
</dbReference>
<dbReference type="EMBL" id="JABXWD010000377">
    <property type="protein sequence ID" value="MBV6342908.1"/>
    <property type="molecule type" value="Genomic_DNA"/>
</dbReference>
<sequence length="123" mass="13401">MSQKTVLIVDDSSLARMMMKNIIVQAYPHWKVTEAGNGDEALTIARDSEIAIALIDFNMPGINGIELSAQLMTLYPAISIHLVTANIQEKMQQRAEAMGVGFIRKPVSRDALARVFAGVEGGQ</sequence>
<keyword evidence="6" id="KW-1185">Reference proteome</keyword>
<organism evidence="5 6">
    <name type="scientific">Candidatus Magnetobacterium casense</name>
    <dbReference type="NCBI Taxonomy" id="1455061"/>
    <lineage>
        <taxon>Bacteria</taxon>
        <taxon>Pseudomonadati</taxon>
        <taxon>Nitrospirota</taxon>
        <taxon>Thermodesulfovibrionia</taxon>
        <taxon>Thermodesulfovibrionales</taxon>
        <taxon>Candidatus Magnetobacteriaceae</taxon>
        <taxon>Candidatus Magnetobacterium</taxon>
    </lineage>
</organism>
<name>A0ABS6S3H3_9BACT</name>
<dbReference type="InterPro" id="IPR001789">
    <property type="entry name" value="Sig_transdc_resp-reg_receiver"/>
</dbReference>
<feature type="modified residue" description="4-aspartylphosphate" evidence="3">
    <location>
        <position position="56"/>
    </location>
</feature>
<evidence type="ECO:0000256" key="3">
    <source>
        <dbReference type="PROSITE-ProRule" id="PRU00169"/>
    </source>
</evidence>
<evidence type="ECO:0000313" key="6">
    <source>
        <dbReference type="Proteomes" id="UP001196980"/>
    </source>
</evidence>
<evidence type="ECO:0000313" key="5">
    <source>
        <dbReference type="EMBL" id="MBV6342908.1"/>
    </source>
</evidence>
<feature type="domain" description="Response regulatory" evidence="4">
    <location>
        <begin position="5"/>
        <end position="120"/>
    </location>
</feature>
<keyword evidence="1 3" id="KW-0597">Phosphoprotein</keyword>
<dbReference type="InterPro" id="IPR011006">
    <property type="entry name" value="CheY-like_superfamily"/>
</dbReference>
<dbReference type="PROSITE" id="PS50110">
    <property type="entry name" value="RESPONSE_REGULATORY"/>
    <property type="match status" value="1"/>
</dbReference>
<dbReference type="Pfam" id="PF00072">
    <property type="entry name" value="Response_reg"/>
    <property type="match status" value="1"/>
</dbReference>
<protein>
    <submittedName>
        <fullName evidence="5">Response regulator</fullName>
    </submittedName>
</protein>
<accession>A0ABS6S3H3</accession>
<proteinExistence type="predicted"/>
<dbReference type="InterPro" id="IPR050595">
    <property type="entry name" value="Bact_response_regulator"/>
</dbReference>
<gene>
    <name evidence="5" type="ORF">HWQ67_15080</name>
</gene>
<evidence type="ECO:0000256" key="2">
    <source>
        <dbReference type="ARBA" id="ARBA00023012"/>
    </source>
</evidence>
<dbReference type="CDD" id="cd00156">
    <property type="entry name" value="REC"/>
    <property type="match status" value="1"/>
</dbReference>
<dbReference type="SUPFAM" id="SSF52172">
    <property type="entry name" value="CheY-like"/>
    <property type="match status" value="1"/>
</dbReference>
<comment type="caution">
    <text evidence="5">The sequence shown here is derived from an EMBL/GenBank/DDBJ whole genome shotgun (WGS) entry which is preliminary data.</text>
</comment>
<dbReference type="PANTHER" id="PTHR44591:SF14">
    <property type="entry name" value="PROTEIN PILG"/>
    <property type="match status" value="1"/>
</dbReference>
<dbReference type="SMART" id="SM00448">
    <property type="entry name" value="REC"/>
    <property type="match status" value="1"/>
</dbReference>
<reference evidence="5 6" key="1">
    <citation type="journal article" date="2020" name="J Geophys Res Biogeosci">
        <title>Magnetotaxis as an Adaptation to Enable Bacterial Shuttling of Microbial Sulfur and Sulfur Cycling Across Aquatic Oxic#Anoxic Interfaces.</title>
        <authorList>
            <person name="Li J."/>
            <person name="Liu P."/>
            <person name="Wang J."/>
            <person name="Roberts A.P."/>
            <person name="Pan Y."/>
        </authorList>
    </citation>
    <scope>NUCLEOTIDE SEQUENCE [LARGE SCALE GENOMIC DNA]</scope>
    <source>
        <strain evidence="5 6">MYR-1_YQ</strain>
    </source>
</reference>